<comment type="caution">
    <text evidence="4">Lacks conserved residue(s) required for the propagation of feature annotation.</text>
</comment>
<keyword evidence="1" id="KW-0378">Hydrolase</keyword>
<sequence>NGMKEIRERGGRTIAQDEGTSAVWGMPREAVLLGAAQEVLPLERIGPTLVQWVDAC</sequence>
<dbReference type="GO" id="GO:0005737">
    <property type="term" value="C:cytoplasm"/>
    <property type="evidence" value="ECO:0007669"/>
    <property type="project" value="InterPro"/>
</dbReference>
<evidence type="ECO:0000313" key="7">
    <source>
        <dbReference type="Proteomes" id="UP000315369"/>
    </source>
</evidence>
<gene>
    <name evidence="6" type="ORF">FJV41_36705</name>
</gene>
<dbReference type="Pfam" id="PF01339">
    <property type="entry name" value="CheB_methylest"/>
    <property type="match status" value="1"/>
</dbReference>
<proteinExistence type="predicted"/>
<dbReference type="PANTHER" id="PTHR42872:SF6">
    <property type="entry name" value="PROTEIN-GLUTAMATE METHYLESTERASE_PROTEIN-GLUTAMINE GLUTAMINASE"/>
    <property type="match status" value="1"/>
</dbReference>
<dbReference type="SUPFAM" id="SSF52738">
    <property type="entry name" value="Methylesterase CheB, C-terminal domain"/>
    <property type="match status" value="1"/>
</dbReference>
<comment type="caution">
    <text evidence="6">The sequence shown here is derived from an EMBL/GenBank/DDBJ whole genome shotgun (WGS) entry which is preliminary data.</text>
</comment>
<feature type="non-terminal residue" evidence="6">
    <location>
        <position position="1"/>
    </location>
</feature>
<dbReference type="InterPro" id="IPR035909">
    <property type="entry name" value="CheB_C"/>
</dbReference>
<dbReference type="PANTHER" id="PTHR42872">
    <property type="entry name" value="PROTEIN-GLUTAMATE METHYLESTERASE/PROTEIN-GLUTAMINE GLUTAMINASE"/>
    <property type="match status" value="1"/>
</dbReference>
<dbReference type="EC" id="3.1.1.61" evidence="2"/>
<dbReference type="Gene3D" id="3.40.50.180">
    <property type="entry name" value="Methylesterase CheB, C-terminal domain"/>
    <property type="match status" value="1"/>
</dbReference>
<comment type="catalytic activity">
    <reaction evidence="3">
        <text>[protein]-L-glutamate 5-O-methyl ester + H2O = L-glutamyl-[protein] + methanol + H(+)</text>
        <dbReference type="Rhea" id="RHEA:23236"/>
        <dbReference type="Rhea" id="RHEA-COMP:10208"/>
        <dbReference type="Rhea" id="RHEA-COMP:10311"/>
        <dbReference type="ChEBI" id="CHEBI:15377"/>
        <dbReference type="ChEBI" id="CHEBI:15378"/>
        <dbReference type="ChEBI" id="CHEBI:17790"/>
        <dbReference type="ChEBI" id="CHEBI:29973"/>
        <dbReference type="ChEBI" id="CHEBI:82795"/>
        <dbReference type="EC" id="3.1.1.61"/>
    </reaction>
</comment>
<evidence type="ECO:0000259" key="5">
    <source>
        <dbReference type="PROSITE" id="PS50122"/>
    </source>
</evidence>
<evidence type="ECO:0000256" key="1">
    <source>
        <dbReference type="ARBA" id="ARBA00022801"/>
    </source>
</evidence>
<evidence type="ECO:0000256" key="4">
    <source>
        <dbReference type="PROSITE-ProRule" id="PRU00050"/>
    </source>
</evidence>
<evidence type="ECO:0000256" key="2">
    <source>
        <dbReference type="ARBA" id="ARBA00039140"/>
    </source>
</evidence>
<dbReference type="PROSITE" id="PS50122">
    <property type="entry name" value="CHEB"/>
    <property type="match status" value="1"/>
</dbReference>
<protein>
    <recommendedName>
        <fullName evidence="2">protein-glutamate methylesterase</fullName>
        <ecNumber evidence="2">3.1.1.61</ecNumber>
    </recommendedName>
</protein>
<dbReference type="GO" id="GO:0006935">
    <property type="term" value="P:chemotaxis"/>
    <property type="evidence" value="ECO:0007669"/>
    <property type="project" value="InterPro"/>
</dbReference>
<organism evidence="6 7">
    <name type="scientific">Myxococcus llanfairpwllgwyngyllgogerychwyrndrobwllllantysiliogogogochensis</name>
    <dbReference type="NCBI Taxonomy" id="2590453"/>
    <lineage>
        <taxon>Bacteria</taxon>
        <taxon>Pseudomonadati</taxon>
        <taxon>Myxococcota</taxon>
        <taxon>Myxococcia</taxon>
        <taxon>Myxococcales</taxon>
        <taxon>Cystobacterineae</taxon>
        <taxon>Myxococcaceae</taxon>
        <taxon>Myxococcus</taxon>
    </lineage>
</organism>
<keyword evidence="7" id="KW-1185">Reference proteome</keyword>
<reference evidence="6 7" key="1">
    <citation type="submission" date="2019-06" db="EMBL/GenBank/DDBJ databases">
        <authorList>
            <person name="Livingstone P."/>
            <person name="Whitworth D."/>
        </authorList>
    </citation>
    <scope>NUCLEOTIDE SEQUENCE [LARGE SCALE GENOMIC DNA]</scope>
    <source>
        <strain evidence="6 7">AM401</strain>
    </source>
</reference>
<dbReference type="Proteomes" id="UP000315369">
    <property type="component" value="Unassembled WGS sequence"/>
</dbReference>
<dbReference type="RefSeq" id="WP_281291556.1">
    <property type="nucleotide sequence ID" value="NZ_VIFM01000218.1"/>
</dbReference>
<dbReference type="GO" id="GO:0000156">
    <property type="term" value="F:phosphorelay response regulator activity"/>
    <property type="evidence" value="ECO:0007669"/>
    <property type="project" value="InterPro"/>
</dbReference>
<dbReference type="AlphaFoldDB" id="A0A540WPL8"/>
<name>A0A540WPL8_9BACT</name>
<accession>A0A540WPL8</accession>
<evidence type="ECO:0000313" key="6">
    <source>
        <dbReference type="EMBL" id="TQF10959.1"/>
    </source>
</evidence>
<dbReference type="InterPro" id="IPR000673">
    <property type="entry name" value="Sig_transdc_resp-reg_Me-estase"/>
</dbReference>
<evidence type="ECO:0000256" key="3">
    <source>
        <dbReference type="ARBA" id="ARBA00048267"/>
    </source>
</evidence>
<dbReference type="GO" id="GO:0008984">
    <property type="term" value="F:protein-glutamate methylesterase activity"/>
    <property type="evidence" value="ECO:0007669"/>
    <property type="project" value="UniProtKB-EC"/>
</dbReference>
<dbReference type="EMBL" id="VIFM01000218">
    <property type="protein sequence ID" value="TQF10959.1"/>
    <property type="molecule type" value="Genomic_DNA"/>
</dbReference>
<feature type="domain" description="CheB-type methylesterase" evidence="5">
    <location>
        <begin position="1"/>
        <end position="56"/>
    </location>
</feature>